<dbReference type="PANTHER" id="PTHR43785">
    <property type="entry name" value="GAMMA-GLUTAMYLPUTRESCINE SYNTHETASE"/>
    <property type="match status" value="1"/>
</dbReference>
<gene>
    <name evidence="7" type="ORF">O0V09_10320</name>
</gene>
<reference evidence="7 8" key="1">
    <citation type="submission" date="2022-12" db="EMBL/GenBank/DDBJ databases">
        <title>Dasania phycosphaerae sp. nov., isolated from particulate material of the south coast of Korea.</title>
        <authorList>
            <person name="Jiang Y."/>
        </authorList>
    </citation>
    <scope>NUCLEOTIDE SEQUENCE [LARGE SCALE GENOMIC DNA]</scope>
    <source>
        <strain evidence="7 8">GY-19</strain>
    </source>
</reference>
<dbReference type="PROSITE" id="PS51987">
    <property type="entry name" value="GS_CATALYTIC"/>
    <property type="match status" value="1"/>
</dbReference>
<name>A0A9J6RLK0_9GAMM</name>
<dbReference type="Gene3D" id="3.10.20.70">
    <property type="entry name" value="Glutamine synthetase, N-terminal domain"/>
    <property type="match status" value="1"/>
</dbReference>
<comment type="similarity">
    <text evidence="4 5">Belongs to the glutamine synthetase family.</text>
</comment>
<sequence length="462" mass="51264">MSKTANPELEAFLENNPEIQMLEVLIPDMNGILRTKRIPRLEFATFFKGNLKAVTTMPLVNTMGDYNTDIGKEYLSGDPDKSMKAIPNTLATVPWLKSPTGQVMASITNLDGTPGMYDPRNILEKLLQDRFYAKGLKPIVATEMEFYLLEQSDDAKPRVKLGRIHGTGLKQQGVQYAMADELWENDEFLNDVRLACELQGVPMTTIHSEFSPGQLEINVHHVEDPLVACDHAVLLKRIIKGVALQHGMAACFMAKPYAELAGNGMHMHVSVYDKDGNNIFVEPGSEQVPPLNDTMRHAIGGLADTMSDCMAVFAPNANSYRRLVPGAYAPVSTAWGYNHRDVSLRIPTSGSKDLRIEHRVAGADTNPYLAMACVLMGIDYGMENKCQPHGEMVQGGEFLGEMDVDIPITWEAALDAFDASTIVKGYLGEEYCGLFSQIRRDECDAFRAIVSNVDYEWYLRAV</sequence>
<dbReference type="InterPro" id="IPR014746">
    <property type="entry name" value="Gln_synth/guanido_kin_cat_dom"/>
</dbReference>
<evidence type="ECO:0000256" key="2">
    <source>
        <dbReference type="ARBA" id="ARBA00022598"/>
    </source>
</evidence>
<dbReference type="GO" id="GO:0006598">
    <property type="term" value="P:polyamine catabolic process"/>
    <property type="evidence" value="ECO:0007669"/>
    <property type="project" value="TreeGrafter"/>
</dbReference>
<dbReference type="SUPFAM" id="SSF55931">
    <property type="entry name" value="Glutamine synthetase/guanido kinase"/>
    <property type="match status" value="1"/>
</dbReference>
<comment type="caution">
    <text evidence="7">The sequence shown here is derived from an EMBL/GenBank/DDBJ whole genome shotgun (WGS) entry which is preliminary data.</text>
</comment>
<dbReference type="SUPFAM" id="SSF54368">
    <property type="entry name" value="Glutamine synthetase, N-terminal domain"/>
    <property type="match status" value="1"/>
</dbReference>
<evidence type="ECO:0000256" key="5">
    <source>
        <dbReference type="RuleBase" id="RU000384"/>
    </source>
</evidence>
<dbReference type="AlphaFoldDB" id="A0A9J6RLK0"/>
<dbReference type="InterPro" id="IPR008146">
    <property type="entry name" value="Gln_synth_cat_dom"/>
</dbReference>
<evidence type="ECO:0000256" key="1">
    <source>
        <dbReference type="ARBA" id="ARBA00001946"/>
    </source>
</evidence>
<dbReference type="EMBL" id="JAPTGG010000007">
    <property type="protein sequence ID" value="MCZ0865598.1"/>
    <property type="molecule type" value="Genomic_DNA"/>
</dbReference>
<accession>A0A9J6RLK0</accession>
<dbReference type="PROSITE" id="PS00181">
    <property type="entry name" value="GLNA_ATP"/>
    <property type="match status" value="1"/>
</dbReference>
<evidence type="ECO:0000259" key="6">
    <source>
        <dbReference type="PROSITE" id="PS51987"/>
    </source>
</evidence>
<dbReference type="PANTHER" id="PTHR43785:SF12">
    <property type="entry name" value="TYPE-1 GLUTAMINE SYNTHETASE 2"/>
    <property type="match status" value="1"/>
</dbReference>
<dbReference type="GO" id="GO:0006542">
    <property type="term" value="P:glutamine biosynthetic process"/>
    <property type="evidence" value="ECO:0007669"/>
    <property type="project" value="InterPro"/>
</dbReference>
<keyword evidence="8" id="KW-1185">Reference proteome</keyword>
<dbReference type="InterPro" id="IPR027303">
    <property type="entry name" value="Gln_synth_gly_rich_site"/>
</dbReference>
<keyword evidence="2" id="KW-0436">Ligase</keyword>
<evidence type="ECO:0000256" key="3">
    <source>
        <dbReference type="ARBA" id="ARBA00022842"/>
    </source>
</evidence>
<dbReference type="InterPro" id="IPR036651">
    <property type="entry name" value="Gln_synt_N_sf"/>
</dbReference>
<dbReference type="GO" id="GO:0004356">
    <property type="term" value="F:glutamine synthetase activity"/>
    <property type="evidence" value="ECO:0007669"/>
    <property type="project" value="InterPro"/>
</dbReference>
<feature type="domain" description="GS catalytic" evidence="6">
    <location>
        <begin position="119"/>
        <end position="462"/>
    </location>
</feature>
<organism evidence="7 8">
    <name type="scientific">Dasania phycosphaerae</name>
    <dbReference type="NCBI Taxonomy" id="2950436"/>
    <lineage>
        <taxon>Bacteria</taxon>
        <taxon>Pseudomonadati</taxon>
        <taxon>Pseudomonadota</taxon>
        <taxon>Gammaproteobacteria</taxon>
        <taxon>Cellvibrionales</taxon>
        <taxon>Spongiibacteraceae</taxon>
        <taxon>Dasania</taxon>
    </lineage>
</organism>
<proteinExistence type="inferred from homology"/>
<dbReference type="RefSeq" id="WP_258331743.1">
    <property type="nucleotide sequence ID" value="NZ_JAPTGG010000007.1"/>
</dbReference>
<dbReference type="Proteomes" id="UP001069090">
    <property type="component" value="Unassembled WGS sequence"/>
</dbReference>
<dbReference type="Pfam" id="PF00120">
    <property type="entry name" value="Gln-synt_C"/>
    <property type="match status" value="1"/>
</dbReference>
<evidence type="ECO:0000256" key="4">
    <source>
        <dbReference type="PROSITE-ProRule" id="PRU01331"/>
    </source>
</evidence>
<comment type="cofactor">
    <cofactor evidence="1">
        <name>Mg(2+)</name>
        <dbReference type="ChEBI" id="CHEBI:18420"/>
    </cofactor>
</comment>
<evidence type="ECO:0000313" key="8">
    <source>
        <dbReference type="Proteomes" id="UP001069090"/>
    </source>
</evidence>
<protein>
    <submittedName>
        <fullName evidence="7">Glutamine synthetase family protein</fullName>
    </submittedName>
</protein>
<evidence type="ECO:0000313" key="7">
    <source>
        <dbReference type="EMBL" id="MCZ0865598.1"/>
    </source>
</evidence>
<dbReference type="Gene3D" id="3.30.590.10">
    <property type="entry name" value="Glutamine synthetase/guanido kinase, catalytic domain"/>
    <property type="match status" value="1"/>
</dbReference>
<keyword evidence="3" id="KW-0460">Magnesium</keyword>
<dbReference type="SMART" id="SM01230">
    <property type="entry name" value="Gln-synt_C"/>
    <property type="match status" value="1"/>
</dbReference>